<reference evidence="3" key="1">
    <citation type="journal article" date="2011" name="Genome Res.">
        <title>Phylogeny-wide analysis of social amoeba genomes highlights ancient origins for complex intercellular communication.</title>
        <authorList>
            <person name="Heidel A.J."/>
            <person name="Lawal H.M."/>
            <person name="Felder M."/>
            <person name="Schilde C."/>
            <person name="Helps N.R."/>
            <person name="Tunggal B."/>
            <person name="Rivero F."/>
            <person name="John U."/>
            <person name="Schleicher M."/>
            <person name="Eichinger L."/>
            <person name="Platzer M."/>
            <person name="Noegel A.A."/>
            <person name="Schaap P."/>
            <person name="Gloeckner G."/>
        </authorList>
    </citation>
    <scope>NUCLEOTIDE SEQUENCE [LARGE SCALE GENOMIC DNA]</scope>
    <source>
        <strain evidence="3">SH3</strain>
    </source>
</reference>
<dbReference type="KEGG" id="dfa:DFA_05414"/>
<evidence type="ECO:0000313" key="2">
    <source>
        <dbReference type="EMBL" id="EGG23282.1"/>
    </source>
</evidence>
<organism evidence="2 3">
    <name type="scientific">Cavenderia fasciculata</name>
    <name type="common">Slime mold</name>
    <name type="synonym">Dictyostelium fasciculatum</name>
    <dbReference type="NCBI Taxonomy" id="261658"/>
    <lineage>
        <taxon>Eukaryota</taxon>
        <taxon>Amoebozoa</taxon>
        <taxon>Evosea</taxon>
        <taxon>Eumycetozoa</taxon>
        <taxon>Dictyostelia</taxon>
        <taxon>Acytosteliales</taxon>
        <taxon>Cavenderiaceae</taxon>
        <taxon>Cavenderia</taxon>
    </lineage>
</organism>
<dbReference type="EMBL" id="GL883008">
    <property type="protein sequence ID" value="EGG23282.1"/>
    <property type="molecule type" value="Genomic_DNA"/>
</dbReference>
<name>F4PL60_CACFS</name>
<dbReference type="AlphaFoldDB" id="F4PL60"/>
<accession>F4PL60</accession>
<proteinExistence type="predicted"/>
<dbReference type="InterPro" id="IPR008615">
    <property type="entry name" value="FNIP"/>
</dbReference>
<dbReference type="SUPFAM" id="SSF81383">
    <property type="entry name" value="F-box domain"/>
    <property type="match status" value="1"/>
</dbReference>
<evidence type="ECO:0000313" key="3">
    <source>
        <dbReference type="Proteomes" id="UP000007797"/>
    </source>
</evidence>
<dbReference type="PANTHER" id="PTHR32134">
    <property type="entry name" value="FNIP REPEAT-CONTAINING PROTEIN"/>
    <property type="match status" value="1"/>
</dbReference>
<dbReference type="Pfam" id="PF05725">
    <property type="entry name" value="FNIP"/>
    <property type="match status" value="6"/>
</dbReference>
<dbReference type="Proteomes" id="UP000007797">
    <property type="component" value="Unassembled WGS sequence"/>
</dbReference>
<evidence type="ECO:0000259" key="1">
    <source>
        <dbReference type="Pfam" id="PF00646"/>
    </source>
</evidence>
<feature type="domain" description="F-box" evidence="1">
    <location>
        <begin position="11"/>
        <end position="39"/>
    </location>
</feature>
<dbReference type="InterPro" id="IPR001810">
    <property type="entry name" value="F-box_dom"/>
</dbReference>
<dbReference type="SUPFAM" id="SSF52058">
    <property type="entry name" value="L domain-like"/>
    <property type="match status" value="1"/>
</dbReference>
<dbReference type="RefSeq" id="XP_004361133.1">
    <property type="nucleotide sequence ID" value="XM_004361076.1"/>
</dbReference>
<dbReference type="OMA" id="TIDRICF"/>
<dbReference type="GeneID" id="14875057"/>
<protein>
    <recommendedName>
        <fullName evidence="1">F-box domain-containing protein</fullName>
    </recommendedName>
</protein>
<dbReference type="Pfam" id="PF00646">
    <property type="entry name" value="F-box"/>
    <property type="match status" value="1"/>
</dbReference>
<sequence>MNSNINNIFVSLPDILILHIIDHMETIDRICFVLVCKRWWDRITKIMRFVIPPHVLTSKERYSVASSSSFSSTSTSSVTIPSSSIKPLSNQLLTFVYLNSFKEVLERSTTNSFILEEITDDIPRDTGITHLYLSKSLNKPIPPMKIPPSVQYIDLGHLFDQPLSVGVLPPNLVTLKVSYNFAHRLEPGDLPASLQRLELGGLYNHPLELGLLPKGLKKVILSDCYNHPIEEPGIIPEGVVYCFLGFKFNKHIPAGVLPNSVQSLKLPFQMESELVPGSVPPNCTLLSIGRMYDSPIDEGIIPDTVTNLRIAPQTLVIGETITLPPRLTHLRCSFVSQPITPSLIPPTVTHLVIDEISTALPVGGIPNSVEYLTINSEFPSLESGSLPQNLRQLILESYNHPIEEEVLPNSLQTLELHQYNYPLPQLPQSLTKLHLSNRVYSSELNLPPSIKHFTIRSEIIKLSSIQLPVNLEQLGVFYDFNSSLPISKILNTHINKLTVIIKNRFGFGQLTYDIRQLNQSHILFVEDSKMLIAGMIPTKNDIDVLGSFIGPKTYDISNNYSLRES</sequence>
<gene>
    <name evidence="2" type="ORF">DFA_05414</name>
</gene>
<dbReference type="InterPro" id="IPR036047">
    <property type="entry name" value="F-box-like_dom_sf"/>
</dbReference>
<dbReference type="PANTHER" id="PTHR32134:SF92">
    <property type="entry name" value="FNIP REPEAT-CONTAINING PROTEIN"/>
    <property type="match status" value="1"/>
</dbReference>
<dbReference type="InterPro" id="IPR051251">
    <property type="entry name" value="STK_FNIP-Repeat"/>
</dbReference>
<dbReference type="CDD" id="cd09917">
    <property type="entry name" value="F-box_SF"/>
    <property type="match status" value="1"/>
</dbReference>
<keyword evidence="3" id="KW-1185">Reference proteome</keyword>